<keyword evidence="3" id="KW-1185">Reference proteome</keyword>
<accession>A0ABR9ZP67</accession>
<dbReference type="Pfam" id="PF13302">
    <property type="entry name" value="Acetyltransf_3"/>
    <property type="match status" value="1"/>
</dbReference>
<protein>
    <submittedName>
        <fullName evidence="2">GNAT family N-acetyltransferase</fullName>
    </submittedName>
</protein>
<evidence type="ECO:0000259" key="1">
    <source>
        <dbReference type="PROSITE" id="PS51186"/>
    </source>
</evidence>
<evidence type="ECO:0000313" key="2">
    <source>
        <dbReference type="EMBL" id="MBF4691923.1"/>
    </source>
</evidence>
<gene>
    <name evidence="2" type="ORF">ISU02_02280</name>
</gene>
<dbReference type="Proteomes" id="UP000614200">
    <property type="component" value="Unassembled WGS sequence"/>
</dbReference>
<organism evidence="2 3">
    <name type="scientific">Fusibacter ferrireducens</name>
    <dbReference type="NCBI Taxonomy" id="2785058"/>
    <lineage>
        <taxon>Bacteria</taxon>
        <taxon>Bacillati</taxon>
        <taxon>Bacillota</taxon>
        <taxon>Clostridia</taxon>
        <taxon>Eubacteriales</taxon>
        <taxon>Eubacteriales Family XII. Incertae Sedis</taxon>
        <taxon>Fusibacter</taxon>
    </lineage>
</organism>
<dbReference type="EMBL" id="JADKNH010000001">
    <property type="protein sequence ID" value="MBF4691923.1"/>
    <property type="molecule type" value="Genomic_DNA"/>
</dbReference>
<dbReference type="PANTHER" id="PTHR43792">
    <property type="entry name" value="GNAT FAMILY, PUTATIVE (AFU_ORTHOLOGUE AFUA_3G00765)-RELATED-RELATED"/>
    <property type="match status" value="1"/>
</dbReference>
<proteinExistence type="predicted"/>
<name>A0ABR9ZP67_9FIRM</name>
<evidence type="ECO:0000313" key="3">
    <source>
        <dbReference type="Proteomes" id="UP000614200"/>
    </source>
</evidence>
<comment type="caution">
    <text evidence="2">The sequence shown here is derived from an EMBL/GenBank/DDBJ whole genome shotgun (WGS) entry which is preliminary data.</text>
</comment>
<dbReference type="Gene3D" id="3.40.630.30">
    <property type="match status" value="1"/>
</dbReference>
<feature type="domain" description="N-acetyltransferase" evidence="1">
    <location>
        <begin position="19"/>
        <end position="183"/>
    </location>
</feature>
<dbReference type="InterPro" id="IPR016181">
    <property type="entry name" value="Acyl_CoA_acyltransferase"/>
</dbReference>
<reference evidence="2 3" key="1">
    <citation type="submission" date="2020-11" db="EMBL/GenBank/DDBJ databases">
        <title>Fusibacter basophilias sp. nov.</title>
        <authorList>
            <person name="Qiu D."/>
        </authorList>
    </citation>
    <scope>NUCLEOTIDE SEQUENCE [LARGE SCALE GENOMIC DNA]</scope>
    <source>
        <strain evidence="2 3">Q10-2</strain>
    </source>
</reference>
<dbReference type="InterPro" id="IPR000182">
    <property type="entry name" value="GNAT_dom"/>
</dbReference>
<dbReference type="PROSITE" id="PS51186">
    <property type="entry name" value="GNAT"/>
    <property type="match status" value="1"/>
</dbReference>
<dbReference type="SUPFAM" id="SSF55729">
    <property type="entry name" value="Acyl-CoA N-acyltransferases (Nat)"/>
    <property type="match status" value="1"/>
</dbReference>
<sequence>MSNDLTKHHIIPTLLTPRLRLRALESKDAPTIFKIRSDVENMKFVKASPYENIERALKFVKKAEEDMDQGKVFYWILEREGILDAIGTMCLWSFSKDRKNAEICYELMPSMQGNGYADEALKAVIKFAKHELMLKQIDAVTHEDHDASIKLLTHNHFVPLGYLNEFDPNVKEGTKLKLFSITL</sequence>
<dbReference type="RefSeq" id="WP_194700153.1">
    <property type="nucleotide sequence ID" value="NZ_JADKNH010000001.1"/>
</dbReference>
<dbReference type="InterPro" id="IPR051531">
    <property type="entry name" value="N-acetyltransferase"/>
</dbReference>